<proteinExistence type="predicted"/>
<protein>
    <submittedName>
        <fullName evidence="2">Capsule biosynthesis protein CapI</fullName>
    </submittedName>
</protein>
<dbReference type="SUPFAM" id="SSF53448">
    <property type="entry name" value="Nucleotide-diphospho-sugar transferases"/>
    <property type="match status" value="1"/>
</dbReference>
<reference evidence="3" key="1">
    <citation type="submission" date="2016-10" db="EMBL/GenBank/DDBJ databases">
        <title>Comparative genomics uncovers the prolific and rare metabolic potential of the cyanobacterial genus Moorea.</title>
        <authorList>
            <person name="Leao T."/>
            <person name="Castelao G."/>
            <person name="Korobeynikov A."/>
            <person name="Monroe E.A."/>
            <person name="Podell S."/>
            <person name="Glukhov E."/>
            <person name="Allen E."/>
            <person name="Gerwick W.H."/>
            <person name="Gerwick L."/>
        </authorList>
    </citation>
    <scope>NUCLEOTIDE SEQUENCE [LARGE SCALE GENOMIC DNA]</scope>
    <source>
        <strain evidence="3">PAL-8-15-08-1</strain>
    </source>
</reference>
<organism evidence="2 3">
    <name type="scientific">Moorena producens PAL-8-15-08-1</name>
    <dbReference type="NCBI Taxonomy" id="1458985"/>
    <lineage>
        <taxon>Bacteria</taxon>
        <taxon>Bacillati</taxon>
        <taxon>Cyanobacteriota</taxon>
        <taxon>Cyanophyceae</taxon>
        <taxon>Coleofasciculales</taxon>
        <taxon>Coleofasciculaceae</taxon>
        <taxon>Moorena</taxon>
    </lineage>
</organism>
<dbReference type="STRING" id="1458985.BJP34_22935"/>
<dbReference type="Gene3D" id="3.90.550.10">
    <property type="entry name" value="Spore Coat Polysaccharide Biosynthesis Protein SpsA, Chain A"/>
    <property type="match status" value="1"/>
</dbReference>
<name>A0A1D8TWR8_9CYAN</name>
<accession>A0A1D8TWR8</accession>
<dbReference type="EMBL" id="CP017599">
    <property type="protein sequence ID" value="AOX01906.1"/>
    <property type="molecule type" value="Genomic_DNA"/>
</dbReference>
<dbReference type="InterPro" id="IPR029044">
    <property type="entry name" value="Nucleotide-diphossugar_trans"/>
</dbReference>
<dbReference type="InterPro" id="IPR001173">
    <property type="entry name" value="Glyco_trans_2-like"/>
</dbReference>
<dbReference type="PANTHER" id="PTHR22916">
    <property type="entry name" value="GLYCOSYLTRANSFERASE"/>
    <property type="match status" value="1"/>
</dbReference>
<dbReference type="AlphaFoldDB" id="A0A1D8TWR8"/>
<gene>
    <name evidence="2" type="ORF">BJP34_22935</name>
</gene>
<evidence type="ECO:0000313" key="3">
    <source>
        <dbReference type="Proteomes" id="UP000177870"/>
    </source>
</evidence>
<feature type="domain" description="Glycosyltransferase 2-like" evidence="1">
    <location>
        <begin position="6"/>
        <end position="118"/>
    </location>
</feature>
<dbReference type="Proteomes" id="UP000177870">
    <property type="component" value="Chromosome"/>
</dbReference>
<evidence type="ECO:0000313" key="2">
    <source>
        <dbReference type="EMBL" id="AOX01906.1"/>
    </source>
</evidence>
<dbReference type="Pfam" id="PF00535">
    <property type="entry name" value="Glycos_transf_2"/>
    <property type="match status" value="1"/>
</dbReference>
<evidence type="ECO:0000259" key="1">
    <source>
        <dbReference type="Pfam" id="PF00535"/>
    </source>
</evidence>
<dbReference type="KEGG" id="mpro:BJP34_22935"/>
<sequence length="340" mass="39864">MNTSVSVVITTFNKAQYLEQSVKSVIAQTFSPVECIIVDDGSTDNTRQVADKLVQYYPQIQYFYKDNGGVSSARNFGADKATGEWIQFLDADDWIHEDKIRFQLSCLEGTGDNVVFYSDYERVYVDQGENIIETKPHVVGALTKEQLIERLLICPDFLADSPFPLLQQSMLFKKKLLDQRNFDTRLKACEDREWVLELLQRNVRFVHTPIIGAYYRKHRFNLTDNSSLMRESYIKYFEIVLKNHQKLVGFCQKSIKYLIEKSFEEKDQESFTRLAKLVELPVYLLNGKIKVNHRWLLDLLYSIRTIVPNFLLYERYRGPRSRKLLSIISRKNSKFPESRC</sequence>
<dbReference type="PANTHER" id="PTHR22916:SF3">
    <property type="entry name" value="UDP-GLCNAC:BETAGAL BETA-1,3-N-ACETYLGLUCOSAMINYLTRANSFERASE-LIKE PROTEIN 1"/>
    <property type="match status" value="1"/>
</dbReference>
<dbReference type="OrthoDB" id="9812327at2"/>
<dbReference type="GO" id="GO:0016758">
    <property type="term" value="F:hexosyltransferase activity"/>
    <property type="evidence" value="ECO:0007669"/>
    <property type="project" value="UniProtKB-ARBA"/>
</dbReference>
<dbReference type="RefSeq" id="WP_070394336.1">
    <property type="nucleotide sequence ID" value="NZ_CP017599.1"/>
</dbReference>